<dbReference type="PANTHER" id="PTHR44379">
    <property type="entry name" value="OXIDOREDUCTASE WITH IRON-SULFUR SUBUNIT"/>
    <property type="match status" value="1"/>
</dbReference>
<dbReference type="Pfam" id="PF01799">
    <property type="entry name" value="Fer2_2"/>
    <property type="match status" value="1"/>
</dbReference>
<gene>
    <name evidence="7" type="ORF">SAMN06297251_102184</name>
</gene>
<evidence type="ECO:0000313" key="7">
    <source>
        <dbReference type="EMBL" id="SMC43546.1"/>
    </source>
</evidence>
<dbReference type="InterPro" id="IPR051452">
    <property type="entry name" value="Diverse_Oxidoreductases"/>
</dbReference>
<keyword evidence="5" id="KW-0411">Iron-sulfur</keyword>
<dbReference type="STRING" id="937218.SAMN06297251_102184"/>
<dbReference type="Proteomes" id="UP000192656">
    <property type="component" value="Unassembled WGS sequence"/>
</dbReference>
<evidence type="ECO:0000256" key="5">
    <source>
        <dbReference type="ARBA" id="ARBA00023014"/>
    </source>
</evidence>
<dbReference type="InterPro" id="IPR001041">
    <property type="entry name" value="2Fe-2S_ferredoxin-type"/>
</dbReference>
<dbReference type="Gene3D" id="1.10.150.120">
    <property type="entry name" value="[2Fe-2S]-binding domain"/>
    <property type="match status" value="1"/>
</dbReference>
<keyword evidence="8" id="KW-1185">Reference proteome</keyword>
<keyword evidence="4" id="KW-0408">Iron</keyword>
<evidence type="ECO:0000256" key="1">
    <source>
        <dbReference type="ARBA" id="ARBA00022714"/>
    </source>
</evidence>
<evidence type="ECO:0000256" key="2">
    <source>
        <dbReference type="ARBA" id="ARBA00022723"/>
    </source>
</evidence>
<evidence type="ECO:0000256" key="4">
    <source>
        <dbReference type="ARBA" id="ARBA00023004"/>
    </source>
</evidence>
<dbReference type="GO" id="GO:0051537">
    <property type="term" value="F:2 iron, 2 sulfur cluster binding"/>
    <property type="evidence" value="ECO:0007669"/>
    <property type="project" value="UniProtKB-KW"/>
</dbReference>
<accession>A0A1W1Z5A4</accession>
<evidence type="ECO:0000259" key="6">
    <source>
        <dbReference type="PROSITE" id="PS51085"/>
    </source>
</evidence>
<feature type="domain" description="2Fe-2S ferredoxin-type" evidence="6">
    <location>
        <begin position="2"/>
        <end position="78"/>
    </location>
</feature>
<protein>
    <submittedName>
        <fullName evidence="7">Carbon-monoxide dehydrogenase small subunit</fullName>
    </submittedName>
</protein>
<keyword evidence="2" id="KW-0479">Metal-binding</keyword>
<name>A0A1W1Z5A4_9HYPH</name>
<dbReference type="PROSITE" id="PS51085">
    <property type="entry name" value="2FE2S_FER_2"/>
    <property type="match status" value="1"/>
</dbReference>
<dbReference type="InterPro" id="IPR002888">
    <property type="entry name" value="2Fe-2S-bd"/>
</dbReference>
<dbReference type="GO" id="GO:0016491">
    <property type="term" value="F:oxidoreductase activity"/>
    <property type="evidence" value="ECO:0007669"/>
    <property type="project" value="UniProtKB-KW"/>
</dbReference>
<reference evidence="7 8" key="1">
    <citation type="submission" date="2017-04" db="EMBL/GenBank/DDBJ databases">
        <authorList>
            <person name="Afonso C.L."/>
            <person name="Miller P.J."/>
            <person name="Scott M.A."/>
            <person name="Spackman E."/>
            <person name="Goraichik I."/>
            <person name="Dimitrov K.M."/>
            <person name="Suarez D.L."/>
            <person name="Swayne D.E."/>
        </authorList>
    </citation>
    <scope>NUCLEOTIDE SEQUENCE [LARGE SCALE GENOMIC DNA]</scope>
    <source>
        <strain evidence="7 8">CGMCC 1.10972</strain>
    </source>
</reference>
<dbReference type="AlphaFoldDB" id="A0A1W1Z5A4"/>
<sequence>MSKVSMTVNGRTMTGDVEDRTLLVHFLRDTLGLTGTHVGCDTSQCGACVVHVDGKAVKSCTMLAAQASGSSVTTIEGLAKGQELHPVQAAFKEHHGLQCGYCTPGMIMTAVDMIGRHGASLDEETVREELDGNICRCTGYHNIVAAILSAAKSSGSQAEQPIAAE</sequence>
<dbReference type="RefSeq" id="WP_084408639.1">
    <property type="nucleotide sequence ID" value="NZ_FWXR01000002.1"/>
</dbReference>
<dbReference type="PANTHER" id="PTHR44379:SF5">
    <property type="entry name" value="OXIDOREDUCTASE WITH IRON-SULFUR SUBUNIT"/>
    <property type="match status" value="1"/>
</dbReference>
<dbReference type="InterPro" id="IPR012675">
    <property type="entry name" value="Beta-grasp_dom_sf"/>
</dbReference>
<dbReference type="InterPro" id="IPR036884">
    <property type="entry name" value="2Fe-2S-bd_dom_sf"/>
</dbReference>
<dbReference type="FunFam" id="1.10.150.120:FF:000003">
    <property type="entry name" value="Carbon monoxide dehydrogenase, small subunit"/>
    <property type="match status" value="1"/>
</dbReference>
<dbReference type="SUPFAM" id="SSF47741">
    <property type="entry name" value="CO dehydrogenase ISP C-domain like"/>
    <property type="match status" value="1"/>
</dbReference>
<organism evidence="7 8">
    <name type="scientific">Fulvimarina manganoxydans</name>
    <dbReference type="NCBI Taxonomy" id="937218"/>
    <lineage>
        <taxon>Bacteria</taxon>
        <taxon>Pseudomonadati</taxon>
        <taxon>Pseudomonadota</taxon>
        <taxon>Alphaproteobacteria</taxon>
        <taxon>Hyphomicrobiales</taxon>
        <taxon>Aurantimonadaceae</taxon>
        <taxon>Fulvimarina</taxon>
    </lineage>
</organism>
<dbReference type="Gene3D" id="3.10.20.30">
    <property type="match status" value="1"/>
</dbReference>
<dbReference type="Pfam" id="PF00111">
    <property type="entry name" value="Fer2"/>
    <property type="match status" value="1"/>
</dbReference>
<dbReference type="GO" id="GO:0046872">
    <property type="term" value="F:metal ion binding"/>
    <property type="evidence" value="ECO:0007669"/>
    <property type="project" value="UniProtKB-KW"/>
</dbReference>
<keyword evidence="3" id="KW-0560">Oxidoreductase</keyword>
<dbReference type="SUPFAM" id="SSF54292">
    <property type="entry name" value="2Fe-2S ferredoxin-like"/>
    <property type="match status" value="1"/>
</dbReference>
<proteinExistence type="predicted"/>
<dbReference type="InterPro" id="IPR036010">
    <property type="entry name" value="2Fe-2S_ferredoxin-like_sf"/>
</dbReference>
<dbReference type="FunFam" id="3.10.20.30:FF:000020">
    <property type="entry name" value="Xanthine dehydrogenase iron-sulfur subunit"/>
    <property type="match status" value="1"/>
</dbReference>
<dbReference type="OrthoDB" id="7915399at2"/>
<keyword evidence="1" id="KW-0001">2Fe-2S</keyword>
<evidence type="ECO:0000256" key="3">
    <source>
        <dbReference type="ARBA" id="ARBA00023002"/>
    </source>
</evidence>
<dbReference type="EMBL" id="FWXR01000002">
    <property type="protein sequence ID" value="SMC43546.1"/>
    <property type="molecule type" value="Genomic_DNA"/>
</dbReference>
<evidence type="ECO:0000313" key="8">
    <source>
        <dbReference type="Proteomes" id="UP000192656"/>
    </source>
</evidence>